<dbReference type="GO" id="GO:0009507">
    <property type="term" value="C:chloroplast"/>
    <property type="evidence" value="ECO:0007669"/>
    <property type="project" value="TreeGrafter"/>
</dbReference>
<name>A0AAN7R7G1_TRANT</name>
<sequence>MGIQLLSRSVLSVVGVLKNSRIQVAPSLCPYSLKATWGGNHIEKTWSFLWKMRNNHLGITSASGPNEQTATSISSYLDLTDEELMRQCEMGTFKTSGPGGQHRNKRESAVRLKHLPTGIVAQASEDRSQHKNRASALSRLRTLLALKVRNIVELDAYSPPPELLQILPAKSTLRGPEFGHQIGPNNPKFNVGMQALLDLIYAVEGSVSDAAKMLGYELSLPPCRNWSLLCFFLVVGELLGKLHCWYKIF</sequence>
<evidence type="ECO:0000313" key="4">
    <source>
        <dbReference type="Proteomes" id="UP001346149"/>
    </source>
</evidence>
<dbReference type="InterPro" id="IPR045853">
    <property type="entry name" value="Pep_chain_release_fac_I_sf"/>
</dbReference>
<evidence type="ECO:0000313" key="3">
    <source>
        <dbReference type="EMBL" id="KAK4790186.1"/>
    </source>
</evidence>
<dbReference type="InterPro" id="IPR050057">
    <property type="entry name" value="Prokaryotic/Mito_RF"/>
</dbReference>
<evidence type="ECO:0000259" key="2">
    <source>
        <dbReference type="Pfam" id="PF00472"/>
    </source>
</evidence>
<dbReference type="AlphaFoldDB" id="A0AAN7R7G1"/>
<feature type="domain" description="Prokaryotic-type class I peptide chain release factors" evidence="2">
    <location>
        <begin position="87"/>
        <end position="145"/>
    </location>
</feature>
<protein>
    <recommendedName>
        <fullName evidence="2">Prokaryotic-type class I peptide chain release factors domain-containing protein</fullName>
    </recommendedName>
</protein>
<evidence type="ECO:0000256" key="1">
    <source>
        <dbReference type="ARBA" id="ARBA00010835"/>
    </source>
</evidence>
<accession>A0AAN7R7G1</accession>
<dbReference type="InterPro" id="IPR000352">
    <property type="entry name" value="Pep_chain_release_fac_I"/>
</dbReference>
<keyword evidence="4" id="KW-1185">Reference proteome</keyword>
<dbReference type="GO" id="GO:0003747">
    <property type="term" value="F:translation release factor activity"/>
    <property type="evidence" value="ECO:0007669"/>
    <property type="project" value="InterPro"/>
</dbReference>
<organism evidence="3 4">
    <name type="scientific">Trapa natans</name>
    <name type="common">Water chestnut</name>
    <dbReference type="NCBI Taxonomy" id="22666"/>
    <lineage>
        <taxon>Eukaryota</taxon>
        <taxon>Viridiplantae</taxon>
        <taxon>Streptophyta</taxon>
        <taxon>Embryophyta</taxon>
        <taxon>Tracheophyta</taxon>
        <taxon>Spermatophyta</taxon>
        <taxon>Magnoliopsida</taxon>
        <taxon>eudicotyledons</taxon>
        <taxon>Gunneridae</taxon>
        <taxon>Pentapetalae</taxon>
        <taxon>rosids</taxon>
        <taxon>malvids</taxon>
        <taxon>Myrtales</taxon>
        <taxon>Lythraceae</taxon>
        <taxon>Trapa</taxon>
    </lineage>
</organism>
<dbReference type="SUPFAM" id="SSF75620">
    <property type="entry name" value="Release factor"/>
    <property type="match status" value="1"/>
</dbReference>
<dbReference type="PANTHER" id="PTHR43804">
    <property type="entry name" value="LD18447P"/>
    <property type="match status" value="1"/>
</dbReference>
<dbReference type="Gene3D" id="3.30.160.20">
    <property type="match status" value="1"/>
</dbReference>
<dbReference type="Proteomes" id="UP001346149">
    <property type="component" value="Unassembled WGS sequence"/>
</dbReference>
<dbReference type="Pfam" id="PF00472">
    <property type="entry name" value="RF-1"/>
    <property type="match status" value="1"/>
</dbReference>
<gene>
    <name evidence="3" type="ORF">SAY86_017490</name>
</gene>
<comment type="caution">
    <text evidence="3">The sequence shown here is derived from an EMBL/GenBank/DDBJ whole genome shotgun (WGS) entry which is preliminary data.</text>
</comment>
<dbReference type="PANTHER" id="PTHR43804:SF6">
    <property type="entry name" value="CLASS I PEPTIDE CHAIN RELEASE FACTOR"/>
    <property type="match status" value="1"/>
</dbReference>
<reference evidence="3 4" key="1">
    <citation type="journal article" date="2023" name="Hortic Res">
        <title>Pangenome of water caltrop reveals structural variations and asymmetric subgenome divergence after allopolyploidization.</title>
        <authorList>
            <person name="Zhang X."/>
            <person name="Chen Y."/>
            <person name="Wang L."/>
            <person name="Yuan Y."/>
            <person name="Fang M."/>
            <person name="Shi L."/>
            <person name="Lu R."/>
            <person name="Comes H.P."/>
            <person name="Ma Y."/>
            <person name="Chen Y."/>
            <person name="Huang G."/>
            <person name="Zhou Y."/>
            <person name="Zheng Z."/>
            <person name="Qiu Y."/>
        </authorList>
    </citation>
    <scope>NUCLEOTIDE SEQUENCE [LARGE SCALE GENOMIC DNA]</scope>
    <source>
        <strain evidence="3">F231</strain>
    </source>
</reference>
<proteinExistence type="inferred from homology"/>
<dbReference type="EMBL" id="JAXQNO010000010">
    <property type="protein sequence ID" value="KAK4790186.1"/>
    <property type="molecule type" value="Genomic_DNA"/>
</dbReference>
<comment type="similarity">
    <text evidence="1">Belongs to the prokaryotic/mitochondrial release factor family.</text>
</comment>